<feature type="transmembrane region" description="Helical" evidence="7">
    <location>
        <begin position="489"/>
        <end position="509"/>
    </location>
</feature>
<comment type="similarity">
    <text evidence="2 7">Belongs to the nonaspanin (TM9SF) (TC 9.A.2) family.</text>
</comment>
<feature type="signal peptide" evidence="7">
    <location>
        <begin position="1"/>
        <end position="19"/>
    </location>
</feature>
<dbReference type="GeneID" id="28981844"/>
<name>A0A0J0XSN5_9TREE</name>
<evidence type="ECO:0000256" key="4">
    <source>
        <dbReference type="ARBA" id="ARBA00022729"/>
    </source>
</evidence>
<keyword evidence="5 7" id="KW-1133">Transmembrane helix</keyword>
<feature type="transmembrane region" description="Helical" evidence="7">
    <location>
        <begin position="330"/>
        <end position="356"/>
    </location>
</feature>
<feature type="transmembrane region" description="Helical" evidence="7">
    <location>
        <begin position="559"/>
        <end position="578"/>
    </location>
</feature>
<feature type="transmembrane region" description="Helical" evidence="7">
    <location>
        <begin position="368"/>
        <end position="388"/>
    </location>
</feature>
<feature type="chain" id="PRO_5007355123" description="Transmembrane 9 superfamily member" evidence="7">
    <location>
        <begin position="20"/>
        <end position="629"/>
    </location>
</feature>
<feature type="transmembrane region" description="Helical" evidence="7">
    <location>
        <begin position="590"/>
        <end position="617"/>
    </location>
</feature>
<protein>
    <recommendedName>
        <fullName evidence="7">Transmembrane 9 superfamily member</fullName>
    </recommendedName>
</protein>
<gene>
    <name evidence="8" type="ORF">CC85DRAFT_271593</name>
</gene>
<reference evidence="8 9" key="1">
    <citation type="submission" date="2015-03" db="EMBL/GenBank/DDBJ databases">
        <title>Genomics and transcriptomics of the oil-accumulating basidiomycete yeast T. oleaginosus allow insights into substrate utilization and the diverse evolutionary trajectories of mating systems in fungi.</title>
        <authorList>
            <consortium name="DOE Joint Genome Institute"/>
            <person name="Kourist R."/>
            <person name="Kracht O."/>
            <person name="Bracharz F."/>
            <person name="Lipzen A."/>
            <person name="Nolan M."/>
            <person name="Ohm R."/>
            <person name="Grigoriev I."/>
            <person name="Sun S."/>
            <person name="Heitman J."/>
            <person name="Bruck T."/>
            <person name="Nowrousian M."/>
        </authorList>
    </citation>
    <scope>NUCLEOTIDE SEQUENCE [LARGE SCALE GENOMIC DNA]</scope>
    <source>
        <strain evidence="8 9">IBC0246</strain>
    </source>
</reference>
<sequence>MHFAALAALAAAAAAPVSAFYLPGSAPRDYKAGDKVDVFVNTVTPMLNATLRSLISYDYYDPRFHFCQPEGGPVKQPESLGSILFGDRILSSPFDIKMLNDNRCIRLCRSKLPGNDAKFVHDLIRQDYGLNFIIDGLPGAELKKDARTGEQFLDGQGFQLGSHGYNNVGSDEKPALNNHYDIYIDYHKRAEDKIRVVGVMVYPRSVDSIVAGEETPNCNILDKPLYLSETADNEFYYTYSVQFRESDVPWSLRWDSYLHVFDPKIHWFSLINSLVIVGFLCFIVSTILYRTITKDISRYNAIDLADDVQEDYGWKLVHGEVFRQPQRPMLLSVLVGNGFHLAGMTLVTLVFALFGFLSPSNRGSLETVLLICWTLFGCVSGYVSARVYASLGGDQWKPNLVLTAVLFPTIVFTIIGMLNLLLVFTGASGAIPFGTILAILLMWFVISVPLTVAGYFFGMKHGGWANPVRTNSIPRQIPPCPWYLKPMPAAIIGGILPFGAAFVELYFMLSSLFGNRAYYAFGFLFLTFAVVALTTATVTILFTYFILCAEEYRWHWRSFLVGGGAAFWVFVYGLWYWASRLSLGSFTSVILYLGYLFLASLLTFLLLGSIGATASWWATRRLYSAVRVD</sequence>
<keyword evidence="3 7" id="KW-0812">Transmembrane</keyword>
<feature type="transmembrane region" description="Helical" evidence="7">
    <location>
        <begin position="430"/>
        <end position="457"/>
    </location>
</feature>
<evidence type="ECO:0000256" key="6">
    <source>
        <dbReference type="ARBA" id="ARBA00023136"/>
    </source>
</evidence>
<dbReference type="PANTHER" id="PTHR10766">
    <property type="entry name" value="TRANSMEMBRANE 9 SUPERFAMILY PROTEIN"/>
    <property type="match status" value="1"/>
</dbReference>
<dbReference type="STRING" id="879819.A0A0J0XSN5"/>
<dbReference type="Pfam" id="PF02990">
    <property type="entry name" value="EMP70"/>
    <property type="match status" value="1"/>
</dbReference>
<evidence type="ECO:0000256" key="1">
    <source>
        <dbReference type="ARBA" id="ARBA00004141"/>
    </source>
</evidence>
<feature type="transmembrane region" description="Helical" evidence="7">
    <location>
        <begin position="400"/>
        <end position="424"/>
    </location>
</feature>
<evidence type="ECO:0000256" key="7">
    <source>
        <dbReference type="RuleBase" id="RU363079"/>
    </source>
</evidence>
<dbReference type="Proteomes" id="UP000053611">
    <property type="component" value="Unassembled WGS sequence"/>
</dbReference>
<evidence type="ECO:0000313" key="8">
    <source>
        <dbReference type="EMBL" id="KLT44082.1"/>
    </source>
</evidence>
<dbReference type="GO" id="GO:0007034">
    <property type="term" value="P:vacuolar transport"/>
    <property type="evidence" value="ECO:0007669"/>
    <property type="project" value="TreeGrafter"/>
</dbReference>
<evidence type="ECO:0000256" key="3">
    <source>
        <dbReference type="ARBA" id="ARBA00022692"/>
    </source>
</evidence>
<dbReference type="GO" id="GO:0016020">
    <property type="term" value="C:membrane"/>
    <property type="evidence" value="ECO:0007669"/>
    <property type="project" value="UniProtKB-SubCell"/>
</dbReference>
<organism evidence="8 9">
    <name type="scientific">Cutaneotrichosporon oleaginosum</name>
    <dbReference type="NCBI Taxonomy" id="879819"/>
    <lineage>
        <taxon>Eukaryota</taxon>
        <taxon>Fungi</taxon>
        <taxon>Dikarya</taxon>
        <taxon>Basidiomycota</taxon>
        <taxon>Agaricomycotina</taxon>
        <taxon>Tremellomycetes</taxon>
        <taxon>Trichosporonales</taxon>
        <taxon>Trichosporonaceae</taxon>
        <taxon>Cutaneotrichosporon</taxon>
    </lineage>
</organism>
<dbReference type="PANTHER" id="PTHR10766:SF111">
    <property type="entry name" value="TRANSMEMBRANE 9 SUPERFAMILY MEMBER 2"/>
    <property type="match status" value="1"/>
</dbReference>
<feature type="transmembrane region" description="Helical" evidence="7">
    <location>
        <begin position="267"/>
        <end position="289"/>
    </location>
</feature>
<dbReference type="RefSeq" id="XP_018280573.1">
    <property type="nucleotide sequence ID" value="XM_018421241.1"/>
</dbReference>
<keyword evidence="4 7" id="KW-0732">Signal</keyword>
<feature type="transmembrane region" description="Helical" evidence="7">
    <location>
        <begin position="521"/>
        <end position="547"/>
    </location>
</feature>
<dbReference type="EMBL" id="KQ087189">
    <property type="protein sequence ID" value="KLT44082.1"/>
    <property type="molecule type" value="Genomic_DNA"/>
</dbReference>
<dbReference type="AlphaFoldDB" id="A0A0J0XSN5"/>
<evidence type="ECO:0000313" key="9">
    <source>
        <dbReference type="Proteomes" id="UP000053611"/>
    </source>
</evidence>
<comment type="subcellular location">
    <subcellularLocation>
        <location evidence="1">Membrane</location>
        <topology evidence="1">Multi-pass membrane protein</topology>
    </subcellularLocation>
</comment>
<keyword evidence="6 7" id="KW-0472">Membrane</keyword>
<dbReference type="GO" id="GO:0072657">
    <property type="term" value="P:protein localization to membrane"/>
    <property type="evidence" value="ECO:0007669"/>
    <property type="project" value="TreeGrafter"/>
</dbReference>
<dbReference type="InterPro" id="IPR004240">
    <property type="entry name" value="EMP70"/>
</dbReference>
<keyword evidence="9" id="KW-1185">Reference proteome</keyword>
<dbReference type="OrthoDB" id="1666796at2759"/>
<evidence type="ECO:0000256" key="2">
    <source>
        <dbReference type="ARBA" id="ARBA00005227"/>
    </source>
</evidence>
<dbReference type="GO" id="GO:0005737">
    <property type="term" value="C:cytoplasm"/>
    <property type="evidence" value="ECO:0007669"/>
    <property type="project" value="UniProtKB-ARBA"/>
</dbReference>
<evidence type="ECO:0000256" key="5">
    <source>
        <dbReference type="ARBA" id="ARBA00022989"/>
    </source>
</evidence>
<accession>A0A0J0XSN5</accession>
<proteinExistence type="inferred from homology"/>